<dbReference type="PANTHER" id="PTHR39069:SF1">
    <property type="entry name" value="ECDYSONE-INDUCIBLE GENE E1, ISOFORM A"/>
    <property type="match status" value="1"/>
</dbReference>
<dbReference type="PANTHER" id="PTHR39069">
    <property type="entry name" value="ECDYSONE-INDUCIBLE GENE E1, ISOFORM A"/>
    <property type="match status" value="1"/>
</dbReference>
<keyword evidence="1 2" id="KW-1015">Disulfide bond</keyword>
<feature type="disulfide bond" evidence="2">
    <location>
        <begin position="701"/>
        <end position="716"/>
    </location>
</feature>
<comment type="caution">
    <text evidence="2">Lacks conserved residue(s) required for the propagation of feature annotation.</text>
</comment>
<feature type="disulfide bond" evidence="2">
    <location>
        <begin position="689"/>
        <end position="707"/>
    </location>
</feature>
<feature type="compositionally biased region" description="Basic and acidic residues" evidence="3">
    <location>
        <begin position="356"/>
        <end position="371"/>
    </location>
</feature>
<dbReference type="PROSITE" id="PS01209">
    <property type="entry name" value="LDLRA_1"/>
    <property type="match status" value="2"/>
</dbReference>
<feature type="region of interest" description="Disordered" evidence="3">
    <location>
        <begin position="301"/>
        <end position="423"/>
    </location>
</feature>
<dbReference type="SUPFAM" id="SSF57424">
    <property type="entry name" value="LDL receptor-like module"/>
    <property type="match status" value="4"/>
</dbReference>
<dbReference type="PRINTS" id="PR00261">
    <property type="entry name" value="LDLRECEPTOR"/>
</dbReference>
<evidence type="ECO:0000256" key="2">
    <source>
        <dbReference type="PROSITE-ProRule" id="PRU00124"/>
    </source>
</evidence>
<feature type="region of interest" description="Disordered" evidence="3">
    <location>
        <begin position="112"/>
        <end position="138"/>
    </location>
</feature>
<dbReference type="CDD" id="cd00112">
    <property type="entry name" value="LDLa"/>
    <property type="match status" value="4"/>
</dbReference>
<dbReference type="InterPro" id="IPR002172">
    <property type="entry name" value="LDrepeatLR_classA_rpt"/>
</dbReference>
<feature type="disulfide bond" evidence="2">
    <location>
        <begin position="644"/>
        <end position="662"/>
    </location>
</feature>
<reference evidence="4" key="1">
    <citation type="submission" date="2020-11" db="EMBL/GenBank/DDBJ databases">
        <authorList>
            <person name="Tran Van P."/>
        </authorList>
    </citation>
    <scope>NUCLEOTIDE SEQUENCE</scope>
</reference>
<dbReference type="SMART" id="SM00192">
    <property type="entry name" value="LDLa"/>
    <property type="match status" value="4"/>
</dbReference>
<gene>
    <name evidence="4" type="ORF">TCMB3V08_LOCUS5256</name>
</gene>
<dbReference type="PROSITE" id="PS50068">
    <property type="entry name" value="LDLRA_2"/>
    <property type="match status" value="4"/>
</dbReference>
<proteinExistence type="predicted"/>
<feature type="compositionally biased region" description="Low complexity" evidence="3">
    <location>
        <begin position="339"/>
        <end position="352"/>
    </location>
</feature>
<evidence type="ECO:0000256" key="3">
    <source>
        <dbReference type="SAM" id="MobiDB-lite"/>
    </source>
</evidence>
<dbReference type="Gene3D" id="4.10.400.10">
    <property type="entry name" value="Low-density Lipoprotein Receptor"/>
    <property type="match status" value="4"/>
</dbReference>
<sequence>MLSGRRVLQRRSLPSVVQRHTLSLPHYDAHCRLWDSDTHCHFLIPKLFGRCQCNSPLRQQGNTCVPELDTYDPQKTPTEDALTWLTPSAATEKTTPELFQPHSTLTSLLLTPSRTTTPKTTHVESNSLPTEDSTNSTSETVVLPSPLYQSSISEQEQVFSSMPQHQHHPQKVNTSMTPYQPEQADNTQYLEISTSTLRVSLTNGAMLPSSTETLQTIQEIYSSEANSETRLTSESTMAVPVVLQTSSVSPMIASQVHVFTMNQDSDEPIVMINLPTTEGDSMFPIVTQASEGVQDYHTVFHAPNNSQTLPSGSQMIEPASQQLASTTQKEGISLMDQNQHSSSQTSHSPSTSDHVVWSEDSRTQAPPKEETVESDTLDFQNSSYDLESSQAYTISSPGPGHSSLKPDMSSQGHYILSSSSEPDGEIELVSEGAQLVPISTSSPISQGYGRGSSFEEIPSCRQGKKTMVTEAPANVPKVSLGLGCYIDRQCQAADPASRCIEGVCDCAVKNNSSDSCGETTLSVPDRNPKPCLPVIGSPVYCESDAGLNLIESDLVLFQCRSNGACISWFFVCDGRSDCPDGSDEECRGGVGCPPESFQCGGVGSERMCVSRAGLCDGTPDCPSGEDERGCSARSGKCPDHTFRCQDGPCLPEYEFCNAIVSCPDGSDEPKAACKSRLGARTARYCPFQCRNGRCRSSAIVCSGRDGCGDGSDEARCSVCKRKLDRDNQARLVTTVQQLYCQHLGSVSDTKCVSIASYHLSGYPHIYNDGEGWRS</sequence>
<evidence type="ECO:0000256" key="1">
    <source>
        <dbReference type="ARBA" id="ARBA00023157"/>
    </source>
</evidence>
<dbReference type="AlphaFoldDB" id="A0A7R9J4S1"/>
<feature type="compositionally biased region" description="Polar residues" evidence="3">
    <location>
        <begin position="123"/>
        <end position="138"/>
    </location>
</feature>
<dbReference type="EMBL" id="OE181128">
    <property type="protein sequence ID" value="CAD7572612.1"/>
    <property type="molecule type" value="Genomic_DNA"/>
</dbReference>
<accession>A0A7R9J4S1</accession>
<evidence type="ECO:0000313" key="4">
    <source>
        <dbReference type="EMBL" id="CAD7572612.1"/>
    </source>
</evidence>
<feature type="disulfide bond" evidence="2">
    <location>
        <begin position="637"/>
        <end position="649"/>
    </location>
</feature>
<dbReference type="InterPro" id="IPR036055">
    <property type="entry name" value="LDL_receptor-like_sf"/>
</dbReference>
<name>A0A7R9J4S1_TIMCA</name>
<feature type="compositionally biased region" description="Polar residues" evidence="3">
    <location>
        <begin position="377"/>
        <end position="396"/>
    </location>
</feature>
<dbReference type="Pfam" id="PF00057">
    <property type="entry name" value="Ldl_recept_a"/>
    <property type="match status" value="4"/>
</dbReference>
<feature type="compositionally biased region" description="Polar residues" evidence="3">
    <location>
        <begin position="303"/>
        <end position="338"/>
    </location>
</feature>
<protein>
    <submittedName>
        <fullName evidence="4">(California timema) hypothetical protein</fullName>
    </submittedName>
</protein>
<feature type="disulfide bond" evidence="2">
    <location>
        <begin position="615"/>
        <end position="630"/>
    </location>
</feature>
<feature type="compositionally biased region" description="Polar residues" evidence="3">
    <location>
        <begin position="408"/>
        <end position="421"/>
    </location>
</feature>
<dbReference type="InterPro" id="IPR023415">
    <property type="entry name" value="LDLR_class-A_CS"/>
</dbReference>
<organism evidence="4">
    <name type="scientific">Timema californicum</name>
    <name type="common">California timema</name>
    <name type="synonym">Walking stick</name>
    <dbReference type="NCBI Taxonomy" id="61474"/>
    <lineage>
        <taxon>Eukaryota</taxon>
        <taxon>Metazoa</taxon>
        <taxon>Ecdysozoa</taxon>
        <taxon>Arthropoda</taxon>
        <taxon>Hexapoda</taxon>
        <taxon>Insecta</taxon>
        <taxon>Pterygota</taxon>
        <taxon>Neoptera</taxon>
        <taxon>Polyneoptera</taxon>
        <taxon>Phasmatodea</taxon>
        <taxon>Timematodea</taxon>
        <taxon>Timematoidea</taxon>
        <taxon>Timematidae</taxon>
        <taxon>Timema</taxon>
    </lineage>
</organism>